<accession>A0ABS6ZBN0</accession>
<keyword evidence="3" id="KW-1185">Reference proteome</keyword>
<keyword evidence="1" id="KW-0472">Membrane</keyword>
<evidence type="ECO:0008006" key="4">
    <source>
        <dbReference type="Google" id="ProtNLM"/>
    </source>
</evidence>
<name>A0ABS6ZBN0_9ACTN</name>
<sequence>MTSNTPKPPLAAFTGLLSFVLVVGGASGLLHEWLDWIHFMGFVRHLVPEGYEVYGYTVMLVLGVAVGAAGDSLSRRTGA</sequence>
<organism evidence="2 3">
    <name type="scientific">Streptomyces bambusae</name>
    <dbReference type="NCBI Taxonomy" id="1550616"/>
    <lineage>
        <taxon>Bacteria</taxon>
        <taxon>Bacillati</taxon>
        <taxon>Actinomycetota</taxon>
        <taxon>Actinomycetes</taxon>
        <taxon>Kitasatosporales</taxon>
        <taxon>Streptomycetaceae</taxon>
        <taxon>Streptomyces</taxon>
    </lineage>
</organism>
<evidence type="ECO:0000313" key="3">
    <source>
        <dbReference type="Proteomes" id="UP000812013"/>
    </source>
</evidence>
<gene>
    <name evidence="2" type="ORF">GPJ59_25620</name>
</gene>
<comment type="caution">
    <text evidence="2">The sequence shown here is derived from an EMBL/GenBank/DDBJ whole genome shotgun (WGS) entry which is preliminary data.</text>
</comment>
<keyword evidence="1" id="KW-1133">Transmembrane helix</keyword>
<reference evidence="2 3" key="1">
    <citation type="submission" date="2019-12" db="EMBL/GenBank/DDBJ databases">
        <title>Genome sequence of Streptomyces bambusae.</title>
        <authorList>
            <person name="Bansal K."/>
            <person name="Choksket S."/>
            <person name="Korpole S."/>
            <person name="Patil P.B."/>
        </authorList>
    </citation>
    <scope>NUCLEOTIDE SEQUENCE [LARGE SCALE GENOMIC DNA]</scope>
    <source>
        <strain evidence="2 3">SK60</strain>
    </source>
</reference>
<keyword evidence="1" id="KW-0812">Transmembrane</keyword>
<dbReference type="Proteomes" id="UP000812013">
    <property type="component" value="Unassembled WGS sequence"/>
</dbReference>
<dbReference type="EMBL" id="WTFF01000224">
    <property type="protein sequence ID" value="MBW5485164.1"/>
    <property type="molecule type" value="Genomic_DNA"/>
</dbReference>
<protein>
    <recommendedName>
        <fullName evidence="4">MFS transporter</fullName>
    </recommendedName>
</protein>
<feature type="transmembrane region" description="Helical" evidence="1">
    <location>
        <begin position="53"/>
        <end position="73"/>
    </location>
</feature>
<evidence type="ECO:0000256" key="1">
    <source>
        <dbReference type="SAM" id="Phobius"/>
    </source>
</evidence>
<proteinExistence type="predicted"/>
<evidence type="ECO:0000313" key="2">
    <source>
        <dbReference type="EMBL" id="MBW5485164.1"/>
    </source>
</evidence>
<dbReference type="RefSeq" id="WP_219670072.1">
    <property type="nucleotide sequence ID" value="NZ_WTFF01000224.1"/>
</dbReference>